<dbReference type="GO" id="GO:0002097">
    <property type="term" value="P:tRNA wobble base modification"/>
    <property type="evidence" value="ECO:0007669"/>
    <property type="project" value="UniProtKB-UniRule"/>
</dbReference>
<evidence type="ECO:0000313" key="14">
    <source>
        <dbReference type="EMBL" id="PVY78046.1"/>
    </source>
</evidence>
<dbReference type="Proteomes" id="UP000218332">
    <property type="component" value="Unassembled WGS sequence"/>
</dbReference>
<dbReference type="EC" id="2.1.1.61" evidence="10"/>
<dbReference type="Gene3D" id="3.50.50.60">
    <property type="entry name" value="FAD/NAD(P)-binding domain"/>
    <property type="match status" value="1"/>
</dbReference>
<evidence type="ECO:0000256" key="8">
    <source>
        <dbReference type="ARBA" id="ARBA00023002"/>
    </source>
</evidence>
<dbReference type="GO" id="GO:0032259">
    <property type="term" value="P:methylation"/>
    <property type="evidence" value="ECO:0007669"/>
    <property type="project" value="UniProtKB-KW"/>
</dbReference>
<dbReference type="EMBL" id="NMPM01000032">
    <property type="protein sequence ID" value="PAV26301.1"/>
    <property type="molecule type" value="Genomic_DNA"/>
</dbReference>
<dbReference type="NCBIfam" id="TIGR03197">
    <property type="entry name" value="MnmC_Cterm"/>
    <property type="match status" value="1"/>
</dbReference>
<keyword evidence="6 10" id="KW-0819">tRNA processing</keyword>
<dbReference type="PANTHER" id="PTHR13847:SF283">
    <property type="entry name" value="TRNA 5-METHYLAMINOMETHYL-2-THIOURIDINE BIOSYNTHESIS BIFUNCTIONAL PROTEIN MNMC"/>
    <property type="match status" value="1"/>
</dbReference>
<comment type="function">
    <text evidence="10">Catalyzes the last two steps in the biosynthesis of 5-methylaminomethyl-2-thiouridine (mnm(5)s(2)U) at the wobble position (U34) in tRNA. Catalyzes the FAD-dependent demodification of cmnm(5)s(2)U34 to nm(5)s(2)U34, followed by the transfer of a methyl group from S-adenosyl-L-methionine to nm(5)s(2)U34, to form mnm(5)s(2)U34.</text>
</comment>
<keyword evidence="4 10" id="KW-0808">Transferase</keyword>
<dbReference type="PANTHER" id="PTHR13847">
    <property type="entry name" value="SARCOSINE DEHYDROGENASE-RELATED"/>
    <property type="match status" value="1"/>
</dbReference>
<evidence type="ECO:0000256" key="5">
    <source>
        <dbReference type="ARBA" id="ARBA00022691"/>
    </source>
</evidence>
<evidence type="ECO:0000256" key="6">
    <source>
        <dbReference type="ARBA" id="ARBA00022694"/>
    </source>
</evidence>
<gene>
    <name evidence="10" type="primary">mnmC</name>
    <name evidence="14" type="ORF">C8D92_10280</name>
    <name evidence="13" type="ORF">CF392_06790</name>
</gene>
<dbReference type="InterPro" id="IPR008471">
    <property type="entry name" value="MnmC-like_methylTransf"/>
</dbReference>
<keyword evidence="8 10" id="KW-0560">Oxidoreductase</keyword>
<dbReference type="OrthoDB" id="9786494at2"/>
<dbReference type="Pfam" id="PF01266">
    <property type="entry name" value="DAO"/>
    <property type="match status" value="1"/>
</dbReference>
<evidence type="ECO:0000256" key="10">
    <source>
        <dbReference type="HAMAP-Rule" id="MF_01102"/>
    </source>
</evidence>
<evidence type="ECO:0000256" key="1">
    <source>
        <dbReference type="ARBA" id="ARBA00022490"/>
    </source>
</evidence>
<comment type="similarity">
    <text evidence="10">In the C-terminal section; belongs to the DAO family.</text>
</comment>
<evidence type="ECO:0000256" key="2">
    <source>
        <dbReference type="ARBA" id="ARBA00022603"/>
    </source>
</evidence>
<evidence type="ECO:0000259" key="11">
    <source>
        <dbReference type="Pfam" id="PF01266"/>
    </source>
</evidence>
<dbReference type="GO" id="GO:0004808">
    <property type="term" value="F:tRNA (5-methylaminomethyl-2-thiouridylate)(34)-methyltransferase activity"/>
    <property type="evidence" value="ECO:0007669"/>
    <property type="project" value="UniProtKB-EC"/>
</dbReference>
<keyword evidence="9 10" id="KW-0511">Multifunctional enzyme</keyword>
<keyword evidence="2 10" id="KW-0489">Methyltransferase</keyword>
<dbReference type="EMBL" id="QEKQ01000002">
    <property type="protein sequence ID" value="PVY78046.1"/>
    <property type="molecule type" value="Genomic_DNA"/>
</dbReference>
<feature type="domain" description="MnmC-like methyltransferase" evidence="12">
    <location>
        <begin position="118"/>
        <end position="238"/>
    </location>
</feature>
<comment type="caution">
    <text evidence="13">The sequence shown here is derived from an EMBL/GenBank/DDBJ whole genome shotgun (WGS) entry which is preliminary data.</text>
</comment>
<dbReference type="Gene3D" id="3.30.9.10">
    <property type="entry name" value="D-Amino Acid Oxidase, subunit A, domain 2"/>
    <property type="match status" value="1"/>
</dbReference>
<feature type="domain" description="FAD dependent oxidoreductase" evidence="11">
    <location>
        <begin position="252"/>
        <end position="594"/>
    </location>
</feature>
<dbReference type="InterPro" id="IPR036188">
    <property type="entry name" value="FAD/NAD-bd_sf"/>
</dbReference>
<proteinExistence type="inferred from homology"/>
<dbReference type="GO" id="GO:0005737">
    <property type="term" value="C:cytoplasm"/>
    <property type="evidence" value="ECO:0007669"/>
    <property type="project" value="UniProtKB-SubCell"/>
</dbReference>
<keyword evidence="7 10" id="KW-0274">FAD</keyword>
<dbReference type="HAMAP" id="MF_01102">
    <property type="entry name" value="MnmC"/>
    <property type="match status" value="1"/>
</dbReference>
<dbReference type="SUPFAM" id="SSF51905">
    <property type="entry name" value="FAD/NAD(P)-binding domain"/>
    <property type="match status" value="1"/>
</dbReference>
<organism evidence="13 15">
    <name type="scientific">Tamilnaduibacter salinus</name>
    <dbReference type="NCBI Taxonomy" id="1484056"/>
    <lineage>
        <taxon>Bacteria</taxon>
        <taxon>Pseudomonadati</taxon>
        <taxon>Pseudomonadota</taxon>
        <taxon>Gammaproteobacteria</taxon>
        <taxon>Pseudomonadales</taxon>
        <taxon>Marinobacteraceae</taxon>
        <taxon>Tamilnaduibacter</taxon>
    </lineage>
</organism>
<reference evidence="13 15" key="1">
    <citation type="submission" date="2017-07" db="EMBL/GenBank/DDBJ databases">
        <title>Tamlnaduibacter salinus (Mi-7) genome sequencing.</title>
        <authorList>
            <person name="Verma A."/>
            <person name="Krishnamurthi S."/>
        </authorList>
    </citation>
    <scope>NUCLEOTIDE SEQUENCE [LARGE SCALE GENOMIC DNA]</scope>
    <source>
        <strain evidence="13 15">Mi-7</strain>
    </source>
</reference>
<evidence type="ECO:0000256" key="3">
    <source>
        <dbReference type="ARBA" id="ARBA00022630"/>
    </source>
</evidence>
<dbReference type="GO" id="GO:0050660">
    <property type="term" value="F:flavin adenine dinucleotide binding"/>
    <property type="evidence" value="ECO:0007669"/>
    <property type="project" value="UniProtKB-UniRule"/>
</dbReference>
<comment type="catalytic activity">
    <reaction evidence="10">
        <text>5-aminomethyl-2-thiouridine(34) in tRNA + S-adenosyl-L-methionine = 5-methylaminomethyl-2-thiouridine(34) in tRNA + S-adenosyl-L-homocysteine + H(+)</text>
        <dbReference type="Rhea" id="RHEA:19569"/>
        <dbReference type="Rhea" id="RHEA-COMP:10195"/>
        <dbReference type="Rhea" id="RHEA-COMP:10197"/>
        <dbReference type="ChEBI" id="CHEBI:15378"/>
        <dbReference type="ChEBI" id="CHEBI:57856"/>
        <dbReference type="ChEBI" id="CHEBI:59789"/>
        <dbReference type="ChEBI" id="CHEBI:74454"/>
        <dbReference type="ChEBI" id="CHEBI:74455"/>
        <dbReference type="EC" id="2.1.1.61"/>
    </reaction>
</comment>
<dbReference type="Gene3D" id="3.40.50.150">
    <property type="entry name" value="Vaccinia Virus protein VP39"/>
    <property type="match status" value="1"/>
</dbReference>
<dbReference type="Proteomes" id="UP000245887">
    <property type="component" value="Unassembled WGS sequence"/>
</dbReference>
<dbReference type="InterPro" id="IPR047785">
    <property type="entry name" value="tRNA_MNMC2"/>
</dbReference>
<dbReference type="InterPro" id="IPR006076">
    <property type="entry name" value="FAD-dep_OxRdtase"/>
</dbReference>
<evidence type="ECO:0000313" key="16">
    <source>
        <dbReference type="Proteomes" id="UP000245887"/>
    </source>
</evidence>
<dbReference type="InterPro" id="IPR029063">
    <property type="entry name" value="SAM-dependent_MTases_sf"/>
</dbReference>
<evidence type="ECO:0000313" key="15">
    <source>
        <dbReference type="Proteomes" id="UP000218332"/>
    </source>
</evidence>
<evidence type="ECO:0000256" key="9">
    <source>
        <dbReference type="ARBA" id="ARBA00023268"/>
    </source>
</evidence>
<dbReference type="SUPFAM" id="SSF54373">
    <property type="entry name" value="FAD-linked reductases, C-terminal domain"/>
    <property type="match status" value="1"/>
</dbReference>
<dbReference type="GO" id="GO:0016645">
    <property type="term" value="F:oxidoreductase activity, acting on the CH-NH group of donors"/>
    <property type="evidence" value="ECO:0007669"/>
    <property type="project" value="InterPro"/>
</dbReference>
<evidence type="ECO:0000256" key="7">
    <source>
        <dbReference type="ARBA" id="ARBA00022827"/>
    </source>
</evidence>
<comment type="similarity">
    <text evidence="10">In the N-terminal section; belongs to the methyltransferase superfamily. tRNA (mnm(5)s(2)U34)-methyltransferase family.</text>
</comment>
<dbReference type="RefSeq" id="WP_095610705.1">
    <property type="nucleotide sequence ID" value="NZ_NMPM01000032.1"/>
</dbReference>
<comment type="cofactor">
    <cofactor evidence="10">
        <name>FAD</name>
        <dbReference type="ChEBI" id="CHEBI:57692"/>
    </cofactor>
</comment>
<evidence type="ECO:0000256" key="4">
    <source>
        <dbReference type="ARBA" id="ARBA00022679"/>
    </source>
</evidence>
<evidence type="ECO:0000259" key="12">
    <source>
        <dbReference type="Pfam" id="PF05430"/>
    </source>
</evidence>
<comment type="subcellular location">
    <subcellularLocation>
        <location evidence="10">Cytoplasm</location>
    </subcellularLocation>
</comment>
<dbReference type="NCBIfam" id="NF002481">
    <property type="entry name" value="PRK01747.1-2"/>
    <property type="match status" value="1"/>
</dbReference>
<dbReference type="InterPro" id="IPR017610">
    <property type="entry name" value="tRNA_S-uridine_synth_MnmC_C"/>
</dbReference>
<name>A0A2A2I2Q1_9GAMM</name>
<evidence type="ECO:0000313" key="13">
    <source>
        <dbReference type="EMBL" id="PAV26301.1"/>
    </source>
</evidence>
<dbReference type="NCBIfam" id="NF033855">
    <property type="entry name" value="tRNA_MNMC2"/>
    <property type="match status" value="1"/>
</dbReference>
<feature type="region of interest" description="tRNA (mnm(5)s(2)U34)-methyltransferase" evidence="10">
    <location>
        <begin position="1"/>
        <end position="240"/>
    </location>
</feature>
<feature type="region of interest" description="FAD-dependent cmnm(5)s(2)U34 oxidoreductase" evidence="10">
    <location>
        <begin position="255"/>
        <end position="621"/>
    </location>
</feature>
<dbReference type="EC" id="1.5.-.-" evidence="10"/>
<accession>A0A2A2I2Q1</accession>
<dbReference type="AlphaFoldDB" id="A0A2A2I2Q1"/>
<keyword evidence="15" id="KW-1185">Reference proteome</keyword>
<dbReference type="Pfam" id="PF05430">
    <property type="entry name" value="Methyltransf_30"/>
    <property type="match status" value="1"/>
</dbReference>
<keyword evidence="1 10" id="KW-0963">Cytoplasm</keyword>
<dbReference type="InterPro" id="IPR023032">
    <property type="entry name" value="tRNA_MAMT_biosynth_bifunc_MnmC"/>
</dbReference>
<sequence>MSQEIPRPPRIETAELDWRDGQPVSSQFGDVYFSRDDGLAETRYVFLKQNRLPERFRALSGGHFVVAETGFGTGLNFLATWALWCEHAPAEATLHFVSVERYPLSVDDLQRALSIWPELADLVGPLANQYPPAIHGLHRLVFNGGRVHLSLYFGDALNAFRDMAFQADAWFLDGFAPACNPDLWEEQLLDAIARHSGAGTSIATFTAVGAVRRALQARGFEMRKVPGFGRKREMLAGDIPVGAARALGTEPVTVIGAGIAGALVAYQLARRGIDVTVLEQGDRPAQGASGNAQGALYIKPGVDYSPETELALHALLYAQRFYGQLGGDDTVDAPWHPTGVLLLATNDQERDRQDRLLARNDYPSSVMRPVGAANASRLAGIDLMAGGLWFPRSGWLNPPALCRRLLGHSRITIRYRSHVDRVEPTPEGERLTLRDGTVWTTSTVILAGGDQTPQWLPGGPSAYRFRPIRGQISRVSADRIATPSTVLCGTGYLCPRLQGQTTFGATFDLHETDTRVTAKGHEKNLDHLETMVAAPWSENGRPGPEAMTGRVGFRATTHDRQPVAGNVRPTCFVLTGLGSKGLAYAPLLSEWIADGVTGQPACLLQSQSQRLTLTRCRHKGS</sequence>
<reference evidence="14 16" key="2">
    <citation type="submission" date="2018-04" db="EMBL/GenBank/DDBJ databases">
        <title>Genomic Encyclopedia of Type Strains, Phase IV (KMG-IV): sequencing the most valuable type-strain genomes for metagenomic binning, comparative biology and taxonomic classification.</title>
        <authorList>
            <person name="Goeker M."/>
        </authorList>
    </citation>
    <scope>NUCLEOTIDE SEQUENCE [LARGE SCALE GENOMIC DNA]</scope>
    <source>
        <strain evidence="14 16">DSM 28688</strain>
    </source>
</reference>
<keyword evidence="3 10" id="KW-0285">Flavoprotein</keyword>
<protein>
    <recommendedName>
        <fullName evidence="10">tRNA 5-methylaminomethyl-2-thiouridine biosynthesis bifunctional protein MnmC</fullName>
        <shortName evidence="10">tRNA mnm(5)s(2)U biosynthesis bifunctional protein</shortName>
    </recommendedName>
    <domain>
        <recommendedName>
            <fullName evidence="10">tRNA (mnm(5)s(2)U34)-methyltransferase</fullName>
            <ecNumber evidence="10">2.1.1.61</ecNumber>
        </recommendedName>
    </domain>
    <domain>
        <recommendedName>
            <fullName evidence="10">FAD-dependent cmnm(5)s(2)U34 oxidoreductase</fullName>
            <ecNumber evidence="10">1.5.-.-</ecNumber>
        </recommendedName>
    </domain>
</protein>
<keyword evidence="5 10" id="KW-0949">S-adenosyl-L-methionine</keyword>